<accession>A0A815XX88</accession>
<dbReference type="Pfam" id="PF07883">
    <property type="entry name" value="Cupin_2"/>
    <property type="match status" value="1"/>
</dbReference>
<comment type="caution">
    <text evidence="2">The sequence shown here is derived from an EMBL/GenBank/DDBJ whole genome shotgun (WGS) entry which is preliminary data.</text>
</comment>
<name>A0A815XX88_ADIRI</name>
<dbReference type="InterPro" id="IPR014710">
    <property type="entry name" value="RmlC-like_jellyroll"/>
</dbReference>
<reference evidence="2" key="1">
    <citation type="submission" date="2021-02" db="EMBL/GenBank/DDBJ databases">
        <authorList>
            <person name="Nowell W R."/>
        </authorList>
    </citation>
    <scope>NUCLEOTIDE SEQUENCE</scope>
</reference>
<dbReference type="Proteomes" id="UP000663852">
    <property type="component" value="Unassembled WGS sequence"/>
</dbReference>
<feature type="domain" description="Cupin type-2" evidence="1">
    <location>
        <begin position="4"/>
        <end position="66"/>
    </location>
</feature>
<evidence type="ECO:0000259" key="1">
    <source>
        <dbReference type="Pfam" id="PF07883"/>
    </source>
</evidence>
<evidence type="ECO:0000313" key="2">
    <source>
        <dbReference type="EMBL" id="CAF1563200.1"/>
    </source>
</evidence>
<sequence length="110" mass="12412">MEGEILVGEGPPLHIHHREDEYFHVLAGEIEFYIGEETIRGTAGTWVFAPRYIKHSYRNVNSTGARLEFGFQPAVIEFCFQEVGKVIVVEEPDWADQAASIANKCGVEFL</sequence>
<protein>
    <recommendedName>
        <fullName evidence="1">Cupin type-2 domain-containing protein</fullName>
    </recommendedName>
</protein>
<dbReference type="SUPFAM" id="SSF51182">
    <property type="entry name" value="RmlC-like cupins"/>
    <property type="match status" value="1"/>
</dbReference>
<dbReference type="InterPro" id="IPR013096">
    <property type="entry name" value="Cupin_2"/>
</dbReference>
<dbReference type="PANTHER" id="PTHR36440:SF1">
    <property type="entry name" value="PUTATIVE (AFU_ORTHOLOGUE AFUA_8G07350)-RELATED"/>
    <property type="match status" value="1"/>
</dbReference>
<evidence type="ECO:0000313" key="3">
    <source>
        <dbReference type="Proteomes" id="UP000663852"/>
    </source>
</evidence>
<dbReference type="InterPro" id="IPR053146">
    <property type="entry name" value="QDO-like"/>
</dbReference>
<dbReference type="InterPro" id="IPR011051">
    <property type="entry name" value="RmlC_Cupin_sf"/>
</dbReference>
<dbReference type="AlphaFoldDB" id="A0A815XX88"/>
<organism evidence="2 3">
    <name type="scientific">Adineta ricciae</name>
    <name type="common">Rotifer</name>
    <dbReference type="NCBI Taxonomy" id="249248"/>
    <lineage>
        <taxon>Eukaryota</taxon>
        <taxon>Metazoa</taxon>
        <taxon>Spiralia</taxon>
        <taxon>Gnathifera</taxon>
        <taxon>Rotifera</taxon>
        <taxon>Eurotatoria</taxon>
        <taxon>Bdelloidea</taxon>
        <taxon>Adinetida</taxon>
        <taxon>Adinetidae</taxon>
        <taxon>Adineta</taxon>
    </lineage>
</organism>
<feature type="non-terminal residue" evidence="2">
    <location>
        <position position="110"/>
    </location>
</feature>
<gene>
    <name evidence="2" type="ORF">EDS130_LOCUS46689</name>
</gene>
<dbReference type="Gene3D" id="2.60.120.10">
    <property type="entry name" value="Jelly Rolls"/>
    <property type="match status" value="1"/>
</dbReference>
<proteinExistence type="predicted"/>
<dbReference type="OrthoDB" id="10019613at2759"/>
<dbReference type="PANTHER" id="PTHR36440">
    <property type="entry name" value="PUTATIVE (AFU_ORTHOLOGUE AFUA_8G07350)-RELATED"/>
    <property type="match status" value="1"/>
</dbReference>
<dbReference type="EMBL" id="CAJNOJ010003164">
    <property type="protein sequence ID" value="CAF1563200.1"/>
    <property type="molecule type" value="Genomic_DNA"/>
</dbReference>